<comment type="subcellular location">
    <subcellularLocation>
        <location evidence="1">Cell membrane</location>
        <topology evidence="1">Multi-pass membrane protein</topology>
    </subcellularLocation>
</comment>
<feature type="transmembrane region" description="Helical" evidence="7">
    <location>
        <begin position="97"/>
        <end position="121"/>
    </location>
</feature>
<proteinExistence type="predicted"/>
<dbReference type="CDD" id="cd06261">
    <property type="entry name" value="TM_PBP2"/>
    <property type="match status" value="1"/>
</dbReference>
<feature type="transmembrane region" description="Helical" evidence="7">
    <location>
        <begin position="255"/>
        <end position="276"/>
    </location>
</feature>
<sequence>MRYALQKIGQFAIVFFIVTFTVMILMRLGLNAPGDPARTLLGGTADQELIDATTEKYRLDSNPFVQYVFWMTNMVQGDMGFSVPNSQPVFDYIQGRILTTLLLGFYAIFWGLVIAVPLAVRQAHKRDSWFDKFGSGAAFAFVSAPAIVLAPILTILLIKENTIGMPPPFGDFQVTIGGWFPRIGDKVYPWQDLGEHFRNFFVPTLVLTLPIAAIFSRLLRGDMVMTLQADFVTLASAKGVSPRRVLWVHALRNSLFSLLTSVGLQIGGIVGGAIVAEQFFDLDGMGSMLVTAILQKDLFTVQSASAILVGSVVIVNLTVDLMYGVLDPRIRHARAIA</sequence>
<evidence type="ECO:0000256" key="7">
    <source>
        <dbReference type="SAM" id="Phobius"/>
    </source>
</evidence>
<keyword evidence="4 7" id="KW-0812">Transmembrane</keyword>
<protein>
    <submittedName>
        <fullName evidence="9">Unannotated protein</fullName>
    </submittedName>
</protein>
<feature type="transmembrane region" description="Helical" evidence="7">
    <location>
        <begin position="12"/>
        <end position="30"/>
    </location>
</feature>
<evidence type="ECO:0000256" key="6">
    <source>
        <dbReference type="ARBA" id="ARBA00023136"/>
    </source>
</evidence>
<name>A0A6J6D739_9ZZZZ</name>
<dbReference type="InterPro" id="IPR035906">
    <property type="entry name" value="MetI-like_sf"/>
</dbReference>
<dbReference type="InterPro" id="IPR000515">
    <property type="entry name" value="MetI-like"/>
</dbReference>
<keyword evidence="6 7" id="KW-0472">Membrane</keyword>
<keyword evidence="5 7" id="KW-1133">Transmembrane helix</keyword>
<dbReference type="PANTHER" id="PTHR43163">
    <property type="entry name" value="DIPEPTIDE TRANSPORT SYSTEM PERMEASE PROTEIN DPPB-RELATED"/>
    <property type="match status" value="1"/>
</dbReference>
<dbReference type="Pfam" id="PF00528">
    <property type="entry name" value="BPD_transp_1"/>
    <property type="match status" value="1"/>
</dbReference>
<dbReference type="AlphaFoldDB" id="A0A6J6D739"/>
<feature type="transmembrane region" description="Helical" evidence="7">
    <location>
        <begin position="133"/>
        <end position="158"/>
    </location>
</feature>
<dbReference type="PROSITE" id="PS50928">
    <property type="entry name" value="ABC_TM1"/>
    <property type="match status" value="1"/>
</dbReference>
<feature type="transmembrane region" description="Helical" evidence="7">
    <location>
        <begin position="200"/>
        <end position="219"/>
    </location>
</feature>
<evidence type="ECO:0000256" key="4">
    <source>
        <dbReference type="ARBA" id="ARBA00022692"/>
    </source>
</evidence>
<dbReference type="PANTHER" id="PTHR43163:SF6">
    <property type="entry name" value="DIPEPTIDE TRANSPORT SYSTEM PERMEASE PROTEIN DPPB-RELATED"/>
    <property type="match status" value="1"/>
</dbReference>
<accession>A0A6J6D739</accession>
<evidence type="ECO:0000313" key="9">
    <source>
        <dbReference type="EMBL" id="CAB4558579.1"/>
    </source>
</evidence>
<reference evidence="9" key="1">
    <citation type="submission" date="2020-05" db="EMBL/GenBank/DDBJ databases">
        <authorList>
            <person name="Chiriac C."/>
            <person name="Salcher M."/>
            <person name="Ghai R."/>
            <person name="Kavagutti S V."/>
        </authorList>
    </citation>
    <scope>NUCLEOTIDE SEQUENCE</scope>
</reference>
<evidence type="ECO:0000256" key="2">
    <source>
        <dbReference type="ARBA" id="ARBA00022448"/>
    </source>
</evidence>
<dbReference type="EMBL" id="CAEZSR010000050">
    <property type="protein sequence ID" value="CAB4558579.1"/>
    <property type="molecule type" value="Genomic_DNA"/>
</dbReference>
<gene>
    <name evidence="9" type="ORF">UFOPK1493_01601</name>
</gene>
<evidence type="ECO:0000256" key="5">
    <source>
        <dbReference type="ARBA" id="ARBA00022989"/>
    </source>
</evidence>
<organism evidence="9">
    <name type="scientific">freshwater metagenome</name>
    <dbReference type="NCBI Taxonomy" id="449393"/>
    <lineage>
        <taxon>unclassified sequences</taxon>
        <taxon>metagenomes</taxon>
        <taxon>ecological metagenomes</taxon>
    </lineage>
</organism>
<evidence type="ECO:0000259" key="8">
    <source>
        <dbReference type="PROSITE" id="PS50928"/>
    </source>
</evidence>
<dbReference type="Gene3D" id="1.10.3720.10">
    <property type="entry name" value="MetI-like"/>
    <property type="match status" value="1"/>
</dbReference>
<dbReference type="GO" id="GO:0055085">
    <property type="term" value="P:transmembrane transport"/>
    <property type="evidence" value="ECO:0007669"/>
    <property type="project" value="InterPro"/>
</dbReference>
<evidence type="ECO:0000256" key="1">
    <source>
        <dbReference type="ARBA" id="ARBA00004651"/>
    </source>
</evidence>
<keyword evidence="3" id="KW-1003">Cell membrane</keyword>
<dbReference type="SUPFAM" id="SSF161098">
    <property type="entry name" value="MetI-like"/>
    <property type="match status" value="1"/>
</dbReference>
<evidence type="ECO:0000256" key="3">
    <source>
        <dbReference type="ARBA" id="ARBA00022475"/>
    </source>
</evidence>
<dbReference type="GO" id="GO:0005886">
    <property type="term" value="C:plasma membrane"/>
    <property type="evidence" value="ECO:0007669"/>
    <property type="project" value="UniProtKB-SubCell"/>
</dbReference>
<keyword evidence="2" id="KW-0813">Transport</keyword>
<feature type="transmembrane region" description="Helical" evidence="7">
    <location>
        <begin position="304"/>
        <end position="326"/>
    </location>
</feature>
<feature type="domain" description="ABC transmembrane type-1" evidence="8">
    <location>
        <begin position="97"/>
        <end position="319"/>
    </location>
</feature>